<protein>
    <submittedName>
        <fullName evidence="3">Uncharacterized protein</fullName>
    </submittedName>
</protein>
<evidence type="ECO:0000256" key="1">
    <source>
        <dbReference type="SAM" id="MobiDB-lite"/>
    </source>
</evidence>
<dbReference type="Proteomes" id="UP000254834">
    <property type="component" value="Chromosome"/>
</dbReference>
<accession>A0A345ZAW0</accession>
<feature type="compositionally biased region" description="Basic and acidic residues" evidence="1">
    <location>
        <begin position="151"/>
        <end position="167"/>
    </location>
</feature>
<keyword evidence="2" id="KW-0732">Signal</keyword>
<proteinExistence type="predicted"/>
<name>A0A345ZAW0_9BACT</name>
<evidence type="ECO:0000313" key="4">
    <source>
        <dbReference type="Proteomes" id="UP000254834"/>
    </source>
</evidence>
<gene>
    <name evidence="3" type="ORF">C0J27_01540</name>
</gene>
<feature type="chain" id="PRO_5016947994" evidence="2">
    <location>
        <begin position="19"/>
        <end position="167"/>
    </location>
</feature>
<reference evidence="3 4" key="1">
    <citation type="submission" date="2017-12" db="EMBL/GenBank/DDBJ databases">
        <title>Chromulinavorax destructans is a abundant pathogen of dominant heterotrophic picoflagllates.</title>
        <authorList>
            <person name="Deeg C.M."/>
            <person name="Zimmer M."/>
            <person name="Suttle C.A."/>
        </authorList>
    </citation>
    <scope>NUCLEOTIDE SEQUENCE [LARGE SCALE GENOMIC DNA]</scope>
    <source>
        <strain evidence="3 4">SeV1</strain>
    </source>
</reference>
<keyword evidence="4" id="KW-1185">Reference proteome</keyword>
<dbReference type="RefSeq" id="WP_115585442.1">
    <property type="nucleotide sequence ID" value="NZ_CP025544.1"/>
</dbReference>
<organism evidence="3 4">
    <name type="scientific">Candidatus Chromulinivorax destructor</name>
    <dbReference type="NCBI Taxonomy" id="2066483"/>
    <lineage>
        <taxon>Bacteria</taxon>
        <taxon>Candidatus Babelota</taxon>
        <taxon>Candidatus Babeliae</taxon>
        <taxon>Candidatus Babeliales</taxon>
        <taxon>Candidatus Chromulinivoraceae</taxon>
        <taxon>Candidatus Chromulinivorax</taxon>
    </lineage>
</organism>
<evidence type="ECO:0000256" key="2">
    <source>
        <dbReference type="SAM" id="SignalP"/>
    </source>
</evidence>
<dbReference type="EMBL" id="CP025544">
    <property type="protein sequence ID" value="AXK60427.1"/>
    <property type="molecule type" value="Genomic_DNA"/>
</dbReference>
<dbReference type="AlphaFoldDB" id="A0A345ZAW0"/>
<evidence type="ECO:0000313" key="3">
    <source>
        <dbReference type="EMBL" id="AXK60427.1"/>
    </source>
</evidence>
<feature type="signal peptide" evidence="2">
    <location>
        <begin position="1"/>
        <end position="18"/>
    </location>
</feature>
<feature type="region of interest" description="Disordered" evidence="1">
    <location>
        <begin position="146"/>
        <end position="167"/>
    </location>
</feature>
<sequence length="167" mass="18357">MKKILILFLLSISQASFCSSQSEDRPTNHIESSCITNCCKPSAMLFTLSGLMAAGSIGLTSYAINEYSYNLYDRDDQGSINDWDSCSTQNMQGSKRVTGACGLFLMAAASVTCCKAIQVLGQEQKEAQRLAQEHQAQRLDSLSNPLLDQPYLHEDSNQNNSSRDDLV</sequence>
<dbReference type="KEGG" id="cdes:C0J27_01540"/>